<dbReference type="AlphaFoldDB" id="A0A0M8KBL2"/>
<feature type="transmembrane region" description="Helical" evidence="1">
    <location>
        <begin position="20"/>
        <end position="39"/>
    </location>
</feature>
<comment type="caution">
    <text evidence="2">The sequence shown here is derived from an EMBL/GenBank/DDBJ whole genome shotgun (WGS) entry which is preliminary data.</text>
</comment>
<evidence type="ECO:0000313" key="5">
    <source>
        <dbReference type="Proteomes" id="UP000050502"/>
    </source>
</evidence>
<evidence type="ECO:0000313" key="3">
    <source>
        <dbReference type="EMBL" id="KPL89239.1"/>
    </source>
</evidence>
<dbReference type="EMBL" id="LGKN01000003">
    <property type="protein sequence ID" value="KPL89239.1"/>
    <property type="molecule type" value="Genomic_DNA"/>
</dbReference>
<accession>A0A0M8KBL2</accession>
<evidence type="ECO:0000313" key="2">
    <source>
        <dbReference type="EMBL" id="GAP64702.1"/>
    </source>
</evidence>
<evidence type="ECO:0000313" key="4">
    <source>
        <dbReference type="Proteomes" id="UP000037784"/>
    </source>
</evidence>
<evidence type="ECO:0000256" key="1">
    <source>
        <dbReference type="SAM" id="Phobius"/>
    </source>
</evidence>
<protein>
    <submittedName>
        <fullName evidence="2">Uncharacterized protein</fullName>
    </submittedName>
</protein>
<dbReference type="EMBL" id="BBZA01000308">
    <property type="protein sequence ID" value="GAP64702.1"/>
    <property type="molecule type" value="Genomic_DNA"/>
</dbReference>
<organism evidence="2 4">
    <name type="scientific">Ardenticatena maritima</name>
    <dbReference type="NCBI Taxonomy" id="872965"/>
    <lineage>
        <taxon>Bacteria</taxon>
        <taxon>Bacillati</taxon>
        <taxon>Chloroflexota</taxon>
        <taxon>Ardenticatenia</taxon>
        <taxon>Ardenticatenales</taxon>
        <taxon>Ardenticatenaceae</taxon>
        <taxon>Ardenticatena</taxon>
    </lineage>
</organism>
<dbReference type="STRING" id="872965.SE16_01755"/>
<feature type="transmembrane region" description="Helical" evidence="1">
    <location>
        <begin position="45"/>
        <end position="70"/>
    </location>
</feature>
<keyword evidence="1" id="KW-0472">Membrane</keyword>
<keyword evidence="4" id="KW-1185">Reference proteome</keyword>
<keyword evidence="1" id="KW-1133">Transmembrane helix</keyword>
<reference evidence="3 5" key="2">
    <citation type="submission" date="2015-07" db="EMBL/GenBank/DDBJ databases">
        <title>Whole genome sequence of Ardenticatena maritima DSM 23922.</title>
        <authorList>
            <person name="Hemp J."/>
            <person name="Ward L.M."/>
            <person name="Pace L.A."/>
            <person name="Fischer W.W."/>
        </authorList>
    </citation>
    <scope>NUCLEOTIDE SEQUENCE [LARGE SCALE GENOMIC DNA]</scope>
    <source>
        <strain evidence="3 5">110S</strain>
    </source>
</reference>
<proteinExistence type="predicted"/>
<name>A0A0M8KBL2_9CHLR</name>
<dbReference type="RefSeq" id="WP_054494443.1">
    <property type="nucleotide sequence ID" value="NZ_BBZA01000308.1"/>
</dbReference>
<keyword evidence="1" id="KW-0812">Transmembrane</keyword>
<gene>
    <name evidence="2" type="ORF">ARMA_3125</name>
    <name evidence="3" type="ORF">SE16_01755</name>
</gene>
<reference evidence="4" key="3">
    <citation type="submission" date="2015-08" db="EMBL/GenBank/DDBJ databases">
        <title>Draft Genome Sequence of a Heterotrophic Facultative Anaerobic Bacterium Ardenticatena maritima Strain 110S.</title>
        <authorList>
            <person name="Kawaichi S."/>
            <person name="Yoshida T."/>
            <person name="Sako Y."/>
            <person name="Nakamura R."/>
        </authorList>
    </citation>
    <scope>NUCLEOTIDE SEQUENCE [LARGE SCALE GENOMIC DNA]</scope>
    <source>
        <strain evidence="4">110S</strain>
    </source>
</reference>
<reference evidence="2" key="1">
    <citation type="journal article" date="2015" name="Genome Announc.">
        <title>Draft Genome Sequence of a Heterotrophic Facultative Anaerobic Thermophilic Bacterium, Ardenticatena maritima Strain 110ST.</title>
        <authorList>
            <person name="Kawaichi S."/>
            <person name="Yoshida T."/>
            <person name="Sako Y."/>
            <person name="Nakamura R."/>
        </authorList>
    </citation>
    <scope>NUCLEOTIDE SEQUENCE [LARGE SCALE GENOMIC DNA]</scope>
    <source>
        <strain evidence="2">110S</strain>
    </source>
</reference>
<sequence>MASQKPPTDMRRQRQRDERAYVLAFVILLVCVGGALIAWRYGTGAALLGITCALSVFSLVGLLWLVLVLIERWTA</sequence>
<dbReference type="Proteomes" id="UP000037784">
    <property type="component" value="Unassembled WGS sequence"/>
</dbReference>
<dbReference type="Proteomes" id="UP000050502">
    <property type="component" value="Unassembled WGS sequence"/>
</dbReference>